<keyword evidence="2" id="KW-1277">Toxin-antitoxin system</keyword>
<dbReference type="Gene3D" id="1.10.1220.10">
    <property type="entry name" value="Met repressor-like"/>
    <property type="match status" value="1"/>
</dbReference>
<dbReference type="Pfam" id="PF04221">
    <property type="entry name" value="RelB"/>
    <property type="match status" value="1"/>
</dbReference>
<dbReference type="GO" id="GO:0006351">
    <property type="term" value="P:DNA-templated transcription"/>
    <property type="evidence" value="ECO:0007669"/>
    <property type="project" value="TreeGrafter"/>
</dbReference>
<dbReference type="GO" id="GO:0006355">
    <property type="term" value="P:regulation of DNA-templated transcription"/>
    <property type="evidence" value="ECO:0007669"/>
    <property type="project" value="InterPro"/>
</dbReference>
<evidence type="ECO:0000313" key="3">
    <source>
        <dbReference type="EMBL" id="CCD29945.1"/>
    </source>
</evidence>
<dbReference type="EMBL" id="CAFB01000051">
    <property type="protein sequence ID" value="CCD29945.1"/>
    <property type="molecule type" value="Genomic_DNA"/>
</dbReference>
<keyword evidence="4" id="KW-1185">Reference proteome</keyword>
<evidence type="ECO:0000256" key="2">
    <source>
        <dbReference type="ARBA" id="ARBA00022649"/>
    </source>
</evidence>
<proteinExistence type="inferred from homology"/>
<gene>
    <name evidence="3" type="primary">dinJ</name>
    <name evidence="3" type="ORF">CAGGBEG34_330041</name>
</gene>
<evidence type="ECO:0000313" key="4">
    <source>
        <dbReference type="Proteomes" id="UP000054051"/>
    </source>
</evidence>
<protein>
    <submittedName>
        <fullName evidence="3">DNA-damage-inducible protein (Modular protein)</fullName>
    </submittedName>
</protein>
<dbReference type="STRING" id="1070319.CAGGBEG34_330041"/>
<reference evidence="3 4" key="1">
    <citation type="submission" date="2011-08" db="EMBL/GenBank/DDBJ databases">
        <title>The genome of the obligate endobacterium of an arbuscular mycorrhizal fungus reveals an interphylum network of nutritional interactions.</title>
        <authorList>
            <person name="Ghignone S."/>
            <person name="Salvioli A."/>
            <person name="Anca I."/>
            <person name="Lumini E."/>
            <person name="Ortu G."/>
            <person name="Petiti L."/>
            <person name="Cruveiller S."/>
            <person name="Bianciotto V."/>
            <person name="Piffanelli P."/>
            <person name="Lanfranco L."/>
            <person name="Bonfante P."/>
        </authorList>
    </citation>
    <scope>NUCLEOTIDE SEQUENCE [LARGE SCALE GENOMIC DNA]</scope>
    <source>
        <strain evidence="3 4">BEG34</strain>
    </source>
</reference>
<dbReference type="InterPro" id="IPR013321">
    <property type="entry name" value="Arc_rbn_hlx_hlx"/>
</dbReference>
<dbReference type="AlphaFoldDB" id="G2JAZ3"/>
<evidence type="ECO:0000256" key="1">
    <source>
        <dbReference type="ARBA" id="ARBA00010562"/>
    </source>
</evidence>
<dbReference type="eggNOG" id="COG3077">
    <property type="taxonomic scope" value="Bacteria"/>
</dbReference>
<name>G2JAZ3_9BURK</name>
<comment type="caution">
    <text evidence="3">The sequence shown here is derived from an EMBL/GenBank/DDBJ whole genome shotgun (WGS) entry which is preliminary data.</text>
</comment>
<comment type="similarity">
    <text evidence="1">Belongs to the RelB/DinJ antitoxin family.</text>
</comment>
<dbReference type="PANTHER" id="PTHR38781">
    <property type="entry name" value="ANTITOXIN DINJ-RELATED"/>
    <property type="match status" value="1"/>
</dbReference>
<dbReference type="NCBIfam" id="TIGR02384">
    <property type="entry name" value="RelB_DinJ"/>
    <property type="match status" value="1"/>
</dbReference>
<dbReference type="PANTHER" id="PTHR38781:SF1">
    <property type="entry name" value="ANTITOXIN DINJ-RELATED"/>
    <property type="match status" value="1"/>
</dbReference>
<dbReference type="Proteomes" id="UP000054051">
    <property type="component" value="Unassembled WGS sequence"/>
</dbReference>
<dbReference type="InterPro" id="IPR007337">
    <property type="entry name" value="RelB/DinJ"/>
</dbReference>
<accession>G2JAZ3</accession>
<organism evidence="3 4">
    <name type="scientific">Candidatus Glomeribacter gigasporarum BEG34</name>
    <dbReference type="NCBI Taxonomy" id="1070319"/>
    <lineage>
        <taxon>Bacteria</taxon>
        <taxon>Pseudomonadati</taxon>
        <taxon>Pseudomonadota</taxon>
        <taxon>Betaproteobacteria</taxon>
        <taxon>Burkholderiales</taxon>
        <taxon>Burkholderiaceae</taxon>
        <taxon>Candidatus Glomeribacter</taxon>
    </lineage>
</organism>
<sequence length="115" mass="12695">MQSVVQCITFKTGDRPMASRVVQARVSDEIREAATAIIKATGLSVSDVVRVVLTRIATEKALPIDFFQPNAETVQAMREAEEGKLTRTTLDGIRAMIRDEGDKQKPARKATRKHA</sequence>